<dbReference type="NCBIfam" id="TIGR00281">
    <property type="entry name" value="SMC-Scp complex subunit ScpB"/>
    <property type="match status" value="1"/>
</dbReference>
<dbReference type="SUPFAM" id="SSF46785">
    <property type="entry name" value="Winged helix' DNA-binding domain"/>
    <property type="match status" value="2"/>
</dbReference>
<dbReference type="Proteomes" id="UP000264882">
    <property type="component" value="Chromosome"/>
</dbReference>
<evidence type="ECO:0000256" key="3">
    <source>
        <dbReference type="ARBA" id="ARBA00022829"/>
    </source>
</evidence>
<dbReference type="Pfam" id="PF04079">
    <property type="entry name" value="SMC_ScpB"/>
    <property type="match status" value="1"/>
</dbReference>
<reference evidence="7" key="2">
    <citation type="submission" date="2022-07" db="EMBL/GenBank/DDBJ databases">
        <title>Complete genome of Mycoplasma hyosynoviae B1.</title>
        <authorList>
            <person name="Spergser J."/>
        </authorList>
    </citation>
    <scope>NUCLEOTIDE SEQUENCE</scope>
    <source>
        <strain evidence="7">B1</strain>
    </source>
</reference>
<sequence>MLNNNYKALEALLFIQGSEGVSSTQIKDVFKFATVHEARALLRKFKEDFNAEKRGIMVAEFNDVFKFLTVPSVKTYIEDLVTITRKQHLSNAGIEVAGIVAYKQPVTRSMISNIRGVVSDHVVSILLTKGIIEEVGVAPTPGNPILYGITNKFYDYFKIKTLAELPPFPEFARYTEESTDEDKDFNLFDSQRHVEVERPAEPVIIESDSTEEDE</sequence>
<evidence type="ECO:0000313" key="7">
    <source>
        <dbReference type="EMBL" id="UTO25862.1"/>
    </source>
</evidence>
<dbReference type="AlphaFoldDB" id="A0A4P1QGH2"/>
<dbReference type="GeneID" id="75105497"/>
<reference evidence="6" key="3">
    <citation type="submission" date="2023-04" db="EMBL/GenBank/DDBJ databases">
        <title>Genomes of recent Mycoplasma hyosynoviae isolates 2023.</title>
        <authorList>
            <person name="Spergser J."/>
        </authorList>
    </citation>
    <scope>NUCLEOTIDE SEQUENCE</scope>
    <source>
        <strain evidence="6">SN1J23N</strain>
    </source>
</reference>
<keyword evidence="1" id="KW-0963">Cytoplasm</keyword>
<dbReference type="RefSeq" id="WP_119863954.1">
    <property type="nucleotide sequence ID" value="NZ_CP008748.1"/>
</dbReference>
<proteinExistence type="predicted"/>
<evidence type="ECO:0000256" key="1">
    <source>
        <dbReference type="ARBA" id="ARBA00022490"/>
    </source>
</evidence>
<dbReference type="EMBL" id="CP101127">
    <property type="protein sequence ID" value="UTO25862.1"/>
    <property type="molecule type" value="Genomic_DNA"/>
</dbReference>
<evidence type="ECO:0000256" key="4">
    <source>
        <dbReference type="ARBA" id="ARBA00023306"/>
    </source>
</evidence>
<dbReference type="PANTHER" id="PTHR34298:SF2">
    <property type="entry name" value="SEGREGATION AND CONDENSATION PROTEIN B"/>
    <property type="match status" value="1"/>
</dbReference>
<gene>
    <name evidence="6" type="primary">scpB</name>
    <name evidence="5" type="ORF">MHSN_03015</name>
    <name evidence="7" type="ORF">NMG93_03250</name>
    <name evidence="6" type="ORF">QJ129_00105</name>
</gene>
<keyword evidence="8" id="KW-1185">Reference proteome</keyword>
<name>A0A4P1QGH2_9BACT</name>
<organism evidence="5 8">
    <name type="scientific">Metamycoplasma hyosynoviae</name>
    <dbReference type="NCBI Taxonomy" id="29559"/>
    <lineage>
        <taxon>Bacteria</taxon>
        <taxon>Bacillati</taxon>
        <taxon>Mycoplasmatota</taxon>
        <taxon>Mycoplasmoidales</taxon>
        <taxon>Metamycoplasmataceae</taxon>
        <taxon>Metamycoplasma</taxon>
    </lineage>
</organism>
<dbReference type="EMBL" id="CP008748">
    <property type="protein sequence ID" value="ASI54124.1"/>
    <property type="molecule type" value="Genomic_DNA"/>
</dbReference>
<keyword evidence="3" id="KW-0159">Chromosome partition</keyword>
<dbReference type="KEGG" id="mhyv:MHSN_03015"/>
<dbReference type="InterPro" id="IPR005234">
    <property type="entry name" value="ScpB_csome_segregation"/>
</dbReference>
<reference evidence="5 8" key="1">
    <citation type="submission" date="2014-06" db="EMBL/GenBank/DDBJ databases">
        <title>The Whole Genome Sequence of Mycoplasma hyosynoviae strain ATCC 27095.</title>
        <authorList>
            <person name="Calcutt M.J."/>
            <person name="Foecking M.F."/>
        </authorList>
    </citation>
    <scope>NUCLEOTIDE SEQUENCE [LARGE SCALE GENOMIC DNA]</scope>
    <source>
        <strain evidence="5 8">M60</strain>
    </source>
</reference>
<evidence type="ECO:0000313" key="8">
    <source>
        <dbReference type="Proteomes" id="UP000264882"/>
    </source>
</evidence>
<accession>A0A4P1QGH2</accession>
<dbReference type="InterPro" id="IPR036390">
    <property type="entry name" value="WH_DNA-bd_sf"/>
</dbReference>
<dbReference type="InterPro" id="IPR036388">
    <property type="entry name" value="WH-like_DNA-bd_sf"/>
</dbReference>
<evidence type="ECO:0000313" key="5">
    <source>
        <dbReference type="EMBL" id="ASI54124.1"/>
    </source>
</evidence>
<evidence type="ECO:0000313" key="6">
    <source>
        <dbReference type="EMBL" id="MDI3047670.1"/>
    </source>
</evidence>
<protein>
    <submittedName>
        <fullName evidence="6">SMC-Scp complex subunit ScpB</fullName>
    </submittedName>
    <submittedName>
        <fullName evidence="5">Segregation protein A</fullName>
    </submittedName>
</protein>
<dbReference type="EMBL" id="JASBCP010000001">
    <property type="protein sequence ID" value="MDI3047670.1"/>
    <property type="molecule type" value="Genomic_DNA"/>
</dbReference>
<dbReference type="GO" id="GO:0051304">
    <property type="term" value="P:chromosome separation"/>
    <property type="evidence" value="ECO:0007669"/>
    <property type="project" value="InterPro"/>
</dbReference>
<dbReference type="PANTHER" id="PTHR34298">
    <property type="entry name" value="SEGREGATION AND CONDENSATION PROTEIN B"/>
    <property type="match status" value="1"/>
</dbReference>
<dbReference type="Proteomes" id="UP001233782">
    <property type="component" value="Unassembled WGS sequence"/>
</dbReference>
<dbReference type="PIRSF" id="PIRSF019345">
    <property type="entry name" value="ScpB"/>
    <property type="match status" value="1"/>
</dbReference>
<evidence type="ECO:0000256" key="2">
    <source>
        <dbReference type="ARBA" id="ARBA00022618"/>
    </source>
</evidence>
<dbReference type="Gene3D" id="1.10.10.10">
    <property type="entry name" value="Winged helix-like DNA-binding domain superfamily/Winged helix DNA-binding domain"/>
    <property type="match status" value="2"/>
</dbReference>
<dbReference type="Proteomes" id="UP001059349">
    <property type="component" value="Chromosome"/>
</dbReference>
<keyword evidence="2" id="KW-0132">Cell division</keyword>
<dbReference type="GO" id="GO:0051301">
    <property type="term" value="P:cell division"/>
    <property type="evidence" value="ECO:0007669"/>
    <property type="project" value="UniProtKB-KW"/>
</dbReference>
<keyword evidence="4" id="KW-0131">Cell cycle</keyword>